<feature type="coiled-coil region" evidence="8">
    <location>
        <begin position="26"/>
        <end position="53"/>
    </location>
</feature>
<dbReference type="Proteomes" id="UP000284657">
    <property type="component" value="Unassembled WGS sequence"/>
</dbReference>
<dbReference type="EMBL" id="MBDO02000008">
    <property type="protein sequence ID" value="RLN69026.1"/>
    <property type="molecule type" value="Genomic_DNA"/>
</dbReference>
<comment type="caution">
    <text evidence="10">The sequence shown here is derived from an EMBL/GenBank/DDBJ whole genome shotgun (WGS) entry which is preliminary data.</text>
</comment>
<keyword evidence="6" id="KW-0333">Golgi apparatus</keyword>
<evidence type="ECO:0000256" key="7">
    <source>
        <dbReference type="ARBA" id="ARBA00023136"/>
    </source>
</evidence>
<evidence type="ECO:0000256" key="2">
    <source>
        <dbReference type="ARBA" id="ARBA00006653"/>
    </source>
</evidence>
<protein>
    <recommendedName>
        <fullName evidence="3">Conserved oligomeric Golgi complex subunit 1</fullName>
    </recommendedName>
</protein>
<organism evidence="10 11">
    <name type="scientific">Phytophthora kernoviae</name>
    <dbReference type="NCBI Taxonomy" id="325452"/>
    <lineage>
        <taxon>Eukaryota</taxon>
        <taxon>Sar</taxon>
        <taxon>Stramenopiles</taxon>
        <taxon>Oomycota</taxon>
        <taxon>Peronosporomycetes</taxon>
        <taxon>Peronosporales</taxon>
        <taxon>Peronosporaceae</taxon>
        <taxon>Phytophthora</taxon>
    </lineage>
</organism>
<dbReference type="GO" id="GO:0015031">
    <property type="term" value="P:protein transport"/>
    <property type="evidence" value="ECO:0007669"/>
    <property type="project" value="UniProtKB-KW"/>
</dbReference>
<dbReference type="OrthoDB" id="46189at2759"/>
<dbReference type="GO" id="GO:0000139">
    <property type="term" value="C:Golgi membrane"/>
    <property type="evidence" value="ECO:0007669"/>
    <property type="project" value="UniProtKB-SubCell"/>
</dbReference>
<sequence length="198" mass="22408">MATTAILARGERRAEDAADFLRRLSIADAKVLLERTRKEKENKTKEMQKMIGVRYRDLIESADKIVNMHSAALRLEVSLKEMPEKWKQMELALTNALSVGDHTNGVRGDAIMTSDEQEKPLGGLETNADKVAFLLDVPEKMWQLLNKGESLRALELYQQASNIHDDCSGESTEQEFPFLAAQWTCIQCFRPVENGVLR</sequence>
<dbReference type="AlphaFoldDB" id="A0A3F2S2F4"/>
<proteinExistence type="inferred from homology"/>
<evidence type="ECO:0000256" key="3">
    <source>
        <dbReference type="ARBA" id="ARBA00020978"/>
    </source>
</evidence>
<evidence type="ECO:0000313" key="9">
    <source>
        <dbReference type="EMBL" id="RLN66795.1"/>
    </source>
</evidence>
<keyword evidence="4" id="KW-0813">Transport</keyword>
<dbReference type="GO" id="GO:0017119">
    <property type="term" value="C:Golgi transport complex"/>
    <property type="evidence" value="ECO:0007669"/>
    <property type="project" value="InterPro"/>
</dbReference>
<evidence type="ECO:0000256" key="5">
    <source>
        <dbReference type="ARBA" id="ARBA00022927"/>
    </source>
</evidence>
<dbReference type="PANTHER" id="PTHR31658">
    <property type="entry name" value="CONSERVED OLIGOMERIC GOLGI COMPLEX SUBUNIT 1"/>
    <property type="match status" value="1"/>
</dbReference>
<evidence type="ECO:0000313" key="12">
    <source>
        <dbReference type="Proteomes" id="UP000284657"/>
    </source>
</evidence>
<keyword evidence="5" id="KW-0653">Protein transport</keyword>
<dbReference type="EMBL" id="MBAD02000500">
    <property type="protein sequence ID" value="RLN66795.1"/>
    <property type="molecule type" value="Genomic_DNA"/>
</dbReference>
<evidence type="ECO:0000313" key="11">
    <source>
        <dbReference type="Proteomes" id="UP000277300"/>
    </source>
</evidence>
<comment type="subcellular location">
    <subcellularLocation>
        <location evidence="1">Golgi apparatus membrane</location>
        <topology evidence="1">Peripheral membrane protein</topology>
    </subcellularLocation>
</comment>
<evidence type="ECO:0000256" key="6">
    <source>
        <dbReference type="ARBA" id="ARBA00023034"/>
    </source>
</evidence>
<accession>A0A3F2S2F4</accession>
<evidence type="ECO:0000256" key="1">
    <source>
        <dbReference type="ARBA" id="ARBA00004395"/>
    </source>
</evidence>
<evidence type="ECO:0000313" key="10">
    <source>
        <dbReference type="EMBL" id="RLN69026.1"/>
    </source>
</evidence>
<name>A0A3F2S2F4_9STRA</name>
<evidence type="ECO:0000256" key="8">
    <source>
        <dbReference type="SAM" id="Coils"/>
    </source>
</evidence>
<dbReference type="InterPro" id="IPR033370">
    <property type="entry name" value="COG1"/>
</dbReference>
<evidence type="ECO:0000256" key="4">
    <source>
        <dbReference type="ARBA" id="ARBA00022448"/>
    </source>
</evidence>
<comment type="similarity">
    <text evidence="2">Belongs to the COG1 family.</text>
</comment>
<keyword evidence="7" id="KW-0472">Membrane</keyword>
<dbReference type="Pfam" id="PF08700">
    <property type="entry name" value="VPS51_Exo84_N"/>
    <property type="match status" value="1"/>
</dbReference>
<keyword evidence="8" id="KW-0175">Coiled coil</keyword>
<reference evidence="11 12" key="1">
    <citation type="submission" date="2018-07" db="EMBL/GenBank/DDBJ databases">
        <title>Genome sequencing of oomycete isolates from Chile give support for New Zealand origin for Phytophthora kernoviae and make available the first Nothophytophthora sp. genome.</title>
        <authorList>
            <person name="Studholme D.J."/>
            <person name="Sanfuentes E."/>
            <person name="Panda P."/>
            <person name="Hill R."/>
            <person name="Sambles C."/>
            <person name="Grant M."/>
            <person name="Williams N.M."/>
            <person name="Mcdougal R.L."/>
        </authorList>
    </citation>
    <scope>NUCLEOTIDE SEQUENCE [LARGE SCALE GENOMIC DNA]</scope>
    <source>
        <strain evidence="10">Chile6</strain>
        <strain evidence="9">Chile7</strain>
    </source>
</reference>
<dbReference type="PANTHER" id="PTHR31658:SF0">
    <property type="entry name" value="CONSERVED OLIGOMERIC GOLGI COMPLEX SUBUNIT 1"/>
    <property type="match status" value="1"/>
</dbReference>
<gene>
    <name evidence="9" type="ORF">BBJ29_000037</name>
    <name evidence="10" type="ORF">BBP00_00000656</name>
</gene>
<dbReference type="Proteomes" id="UP000277300">
    <property type="component" value="Unassembled WGS sequence"/>
</dbReference>
<dbReference type="GO" id="GO:0006891">
    <property type="term" value="P:intra-Golgi vesicle-mediated transport"/>
    <property type="evidence" value="ECO:0007669"/>
    <property type="project" value="InterPro"/>
</dbReference>